<proteinExistence type="predicted"/>
<protein>
    <submittedName>
        <fullName evidence="1">Uncharacterized protein</fullName>
    </submittedName>
</protein>
<dbReference type="Proteomes" id="UP000831701">
    <property type="component" value="Chromosome 18"/>
</dbReference>
<sequence>MRIPGDLSRPVQSAAVTSPPTTLPAGLLQPLPVPRRPWSHISLDFVTGLPPSIPWPHRHPDSSRPVQQDGPFCALAQAPLSQGDRRTDADTCLPSAWTSSGRCFRPGSPVHLYLLERVLCVDGGVSQPACRQAFIPSPMVKLRG</sequence>
<evidence type="ECO:0000313" key="1">
    <source>
        <dbReference type="EMBL" id="KAI3358250.1"/>
    </source>
</evidence>
<organism evidence="1 2">
    <name type="scientific">Scortum barcoo</name>
    <name type="common">barcoo grunter</name>
    <dbReference type="NCBI Taxonomy" id="214431"/>
    <lineage>
        <taxon>Eukaryota</taxon>
        <taxon>Metazoa</taxon>
        <taxon>Chordata</taxon>
        <taxon>Craniata</taxon>
        <taxon>Vertebrata</taxon>
        <taxon>Euteleostomi</taxon>
        <taxon>Actinopterygii</taxon>
        <taxon>Neopterygii</taxon>
        <taxon>Teleostei</taxon>
        <taxon>Neoteleostei</taxon>
        <taxon>Acanthomorphata</taxon>
        <taxon>Eupercaria</taxon>
        <taxon>Centrarchiformes</taxon>
        <taxon>Terapontoidei</taxon>
        <taxon>Terapontidae</taxon>
        <taxon>Scortum</taxon>
    </lineage>
</organism>
<accession>A0ACB8VRE1</accession>
<reference evidence="1" key="1">
    <citation type="submission" date="2022-04" db="EMBL/GenBank/DDBJ databases">
        <title>Jade perch genome.</title>
        <authorList>
            <person name="Chao B."/>
        </authorList>
    </citation>
    <scope>NUCLEOTIDE SEQUENCE</scope>
    <source>
        <strain evidence="1">CB-2022</strain>
    </source>
</reference>
<name>A0ACB8VRE1_9TELE</name>
<comment type="caution">
    <text evidence="1">The sequence shown here is derived from an EMBL/GenBank/DDBJ whole genome shotgun (WGS) entry which is preliminary data.</text>
</comment>
<evidence type="ECO:0000313" key="2">
    <source>
        <dbReference type="Proteomes" id="UP000831701"/>
    </source>
</evidence>
<dbReference type="EMBL" id="CM041548">
    <property type="protein sequence ID" value="KAI3358250.1"/>
    <property type="molecule type" value="Genomic_DNA"/>
</dbReference>
<gene>
    <name evidence="1" type="ORF">L3Q82_003248</name>
</gene>
<keyword evidence="2" id="KW-1185">Reference proteome</keyword>